<evidence type="ECO:0000313" key="3">
    <source>
        <dbReference type="Proteomes" id="UP000265520"/>
    </source>
</evidence>
<name>A0A392SZF8_9FABA</name>
<evidence type="ECO:0000313" key="2">
    <source>
        <dbReference type="EMBL" id="MCI53455.1"/>
    </source>
</evidence>
<feature type="region of interest" description="Disordered" evidence="1">
    <location>
        <begin position="1"/>
        <end position="45"/>
    </location>
</feature>
<evidence type="ECO:0000256" key="1">
    <source>
        <dbReference type="SAM" id="MobiDB-lite"/>
    </source>
</evidence>
<dbReference type="AlphaFoldDB" id="A0A392SZF8"/>
<keyword evidence="3" id="KW-1185">Reference proteome</keyword>
<sequence>MLAGREKATEREQEPESSSLQRQKASRNLKVPGSSERKRQKPSGT</sequence>
<reference evidence="2 3" key="1">
    <citation type="journal article" date="2018" name="Front. Plant Sci.">
        <title>Red Clover (Trifolium pratense) and Zigzag Clover (T. medium) - A Picture of Genomic Similarities and Differences.</title>
        <authorList>
            <person name="Dluhosova J."/>
            <person name="Istvanek J."/>
            <person name="Nedelnik J."/>
            <person name="Repkova J."/>
        </authorList>
    </citation>
    <scope>NUCLEOTIDE SEQUENCE [LARGE SCALE GENOMIC DNA]</scope>
    <source>
        <strain evidence="3">cv. 10/8</strain>
        <tissue evidence="2">Leaf</tissue>
    </source>
</reference>
<comment type="caution">
    <text evidence="2">The sequence shown here is derived from an EMBL/GenBank/DDBJ whole genome shotgun (WGS) entry which is preliminary data.</text>
</comment>
<accession>A0A392SZF8</accession>
<dbReference type="EMBL" id="LXQA010463396">
    <property type="protein sequence ID" value="MCI53455.1"/>
    <property type="molecule type" value="Genomic_DNA"/>
</dbReference>
<feature type="compositionally biased region" description="Basic and acidic residues" evidence="1">
    <location>
        <begin position="1"/>
        <end position="14"/>
    </location>
</feature>
<dbReference type="Proteomes" id="UP000265520">
    <property type="component" value="Unassembled WGS sequence"/>
</dbReference>
<proteinExistence type="predicted"/>
<protein>
    <submittedName>
        <fullName evidence="2">Uncharacterized protein</fullName>
    </submittedName>
</protein>
<organism evidence="2 3">
    <name type="scientific">Trifolium medium</name>
    <dbReference type="NCBI Taxonomy" id="97028"/>
    <lineage>
        <taxon>Eukaryota</taxon>
        <taxon>Viridiplantae</taxon>
        <taxon>Streptophyta</taxon>
        <taxon>Embryophyta</taxon>
        <taxon>Tracheophyta</taxon>
        <taxon>Spermatophyta</taxon>
        <taxon>Magnoliopsida</taxon>
        <taxon>eudicotyledons</taxon>
        <taxon>Gunneridae</taxon>
        <taxon>Pentapetalae</taxon>
        <taxon>rosids</taxon>
        <taxon>fabids</taxon>
        <taxon>Fabales</taxon>
        <taxon>Fabaceae</taxon>
        <taxon>Papilionoideae</taxon>
        <taxon>50 kb inversion clade</taxon>
        <taxon>NPAAA clade</taxon>
        <taxon>Hologalegina</taxon>
        <taxon>IRL clade</taxon>
        <taxon>Trifolieae</taxon>
        <taxon>Trifolium</taxon>
    </lineage>
</organism>